<keyword evidence="3" id="KW-0813">Transport</keyword>
<evidence type="ECO:0000256" key="6">
    <source>
        <dbReference type="ARBA" id="ARBA00023136"/>
    </source>
</evidence>
<feature type="transmembrane region" description="Helical" evidence="7">
    <location>
        <begin position="299"/>
        <end position="320"/>
    </location>
</feature>
<gene>
    <name evidence="8" type="ORF">EV652_109345</name>
</gene>
<evidence type="ECO:0000313" key="8">
    <source>
        <dbReference type="EMBL" id="TCO23517.1"/>
    </source>
</evidence>
<feature type="transmembrane region" description="Helical" evidence="7">
    <location>
        <begin position="12"/>
        <end position="32"/>
    </location>
</feature>
<sequence>MASRAENRIVNLAGLVQGITLVTFPAASSIFTDPTRYDLSNTQYGTMFLPQVLTAIVTSLMGATLARRFTAKRVLLAGLAANITSMVVLVVTSGIDSDPAAYPLLLVATGFLGIGFGLTVPVLNTFAAVFHPAGADGAVLILNALLGLGTALAPVFVAIFDGLGFWWGLPVLSTLLLVLLLLASIRLPLDVATAGATAQRAQTGGIPRRFWLFAGFAVLYGICETMNGNWSQQDLTSRGSSTTQAALALTTFWAMVTVGRLLFAQIVRKIPARVVFHLLPVVLVIVFILIAALPDDAPGLGIAVFGLAGLGCSALLPLTISLGQNSLTTMSTAVAGGVIAFYQVGYGIAAFGVGRLVDGGTSLSTIYGWTAAARGRDGLAVLRGRPRTPIPAAAAPQPAEHGR</sequence>
<evidence type="ECO:0000256" key="2">
    <source>
        <dbReference type="ARBA" id="ARBA00008335"/>
    </source>
</evidence>
<dbReference type="GO" id="GO:0012505">
    <property type="term" value="C:endomembrane system"/>
    <property type="evidence" value="ECO:0007669"/>
    <property type="project" value="UniProtKB-SubCell"/>
</dbReference>
<feature type="transmembrane region" description="Helical" evidence="7">
    <location>
        <begin position="210"/>
        <end position="230"/>
    </location>
</feature>
<dbReference type="InterPro" id="IPR051788">
    <property type="entry name" value="MFS_Transporter"/>
</dbReference>
<dbReference type="Gene3D" id="1.20.1250.20">
    <property type="entry name" value="MFS general substrate transporter like domains"/>
    <property type="match status" value="2"/>
</dbReference>
<dbReference type="PANTHER" id="PTHR23514:SF3">
    <property type="entry name" value="BYPASS OF STOP CODON PROTEIN 6"/>
    <property type="match status" value="1"/>
</dbReference>
<dbReference type="PANTHER" id="PTHR23514">
    <property type="entry name" value="BYPASS OF STOP CODON PROTEIN 6"/>
    <property type="match status" value="1"/>
</dbReference>
<dbReference type="AlphaFoldDB" id="A0A4R2H943"/>
<evidence type="ECO:0000256" key="1">
    <source>
        <dbReference type="ARBA" id="ARBA00004127"/>
    </source>
</evidence>
<feature type="transmembrane region" description="Helical" evidence="7">
    <location>
        <begin position="138"/>
        <end position="159"/>
    </location>
</feature>
<comment type="subcellular location">
    <subcellularLocation>
        <location evidence="1">Endomembrane system</location>
        <topology evidence="1">Multi-pass membrane protein</topology>
    </subcellularLocation>
</comment>
<comment type="caution">
    <text evidence="8">The sequence shown here is derived from an EMBL/GenBank/DDBJ whole genome shotgun (WGS) entry which is preliminary data.</text>
</comment>
<dbReference type="GO" id="GO:0022857">
    <property type="term" value="F:transmembrane transporter activity"/>
    <property type="evidence" value="ECO:0007669"/>
    <property type="project" value="InterPro"/>
</dbReference>
<dbReference type="InterPro" id="IPR036259">
    <property type="entry name" value="MFS_trans_sf"/>
</dbReference>
<evidence type="ECO:0000256" key="3">
    <source>
        <dbReference type="ARBA" id="ARBA00022448"/>
    </source>
</evidence>
<evidence type="ECO:0000256" key="5">
    <source>
        <dbReference type="ARBA" id="ARBA00022989"/>
    </source>
</evidence>
<feature type="transmembrane region" description="Helical" evidence="7">
    <location>
        <begin position="74"/>
        <end position="95"/>
    </location>
</feature>
<proteinExistence type="inferred from homology"/>
<feature type="transmembrane region" description="Helical" evidence="7">
    <location>
        <begin position="332"/>
        <end position="353"/>
    </location>
</feature>
<comment type="similarity">
    <text evidence="2">Belongs to the major facilitator superfamily.</text>
</comment>
<reference evidence="8 9" key="1">
    <citation type="journal article" date="2015" name="Stand. Genomic Sci.">
        <title>Genomic Encyclopedia of Bacterial and Archaeal Type Strains, Phase III: the genomes of soil and plant-associated and newly described type strains.</title>
        <authorList>
            <person name="Whitman W.B."/>
            <person name="Woyke T."/>
            <person name="Klenk H.P."/>
            <person name="Zhou Y."/>
            <person name="Lilburn T.G."/>
            <person name="Beck B.J."/>
            <person name="De Vos P."/>
            <person name="Vandamme P."/>
            <person name="Eisen J.A."/>
            <person name="Garrity G."/>
            <person name="Hugenholtz P."/>
            <person name="Kyrpides N.C."/>
        </authorList>
    </citation>
    <scope>NUCLEOTIDE SEQUENCE [LARGE SCALE GENOMIC DNA]</scope>
    <source>
        <strain evidence="8 9">VKM Ac-2572</strain>
    </source>
</reference>
<feature type="transmembrane region" description="Helical" evidence="7">
    <location>
        <begin position="165"/>
        <end position="189"/>
    </location>
</feature>
<evidence type="ECO:0000313" key="9">
    <source>
        <dbReference type="Proteomes" id="UP000294508"/>
    </source>
</evidence>
<feature type="transmembrane region" description="Helical" evidence="7">
    <location>
        <begin position="242"/>
        <end position="263"/>
    </location>
</feature>
<accession>A0A4R2H943</accession>
<dbReference type="GO" id="GO:0016020">
    <property type="term" value="C:membrane"/>
    <property type="evidence" value="ECO:0007669"/>
    <property type="project" value="TreeGrafter"/>
</dbReference>
<feature type="transmembrane region" description="Helical" evidence="7">
    <location>
        <begin position="101"/>
        <end position="126"/>
    </location>
</feature>
<feature type="transmembrane region" description="Helical" evidence="7">
    <location>
        <begin position="44"/>
        <end position="62"/>
    </location>
</feature>
<dbReference type="SUPFAM" id="SSF103473">
    <property type="entry name" value="MFS general substrate transporter"/>
    <property type="match status" value="1"/>
</dbReference>
<keyword evidence="4 7" id="KW-0812">Transmembrane</keyword>
<dbReference type="Pfam" id="PF07690">
    <property type="entry name" value="MFS_1"/>
    <property type="match status" value="1"/>
</dbReference>
<dbReference type="EMBL" id="SLWN01000009">
    <property type="protein sequence ID" value="TCO23517.1"/>
    <property type="molecule type" value="Genomic_DNA"/>
</dbReference>
<dbReference type="RefSeq" id="WP_158441256.1">
    <property type="nucleotide sequence ID" value="NZ_SLWN01000009.1"/>
</dbReference>
<name>A0A4R2H943_9ACTN</name>
<organism evidence="8 9">
    <name type="scientific">Kribbella steppae</name>
    <dbReference type="NCBI Taxonomy" id="2512223"/>
    <lineage>
        <taxon>Bacteria</taxon>
        <taxon>Bacillati</taxon>
        <taxon>Actinomycetota</taxon>
        <taxon>Actinomycetes</taxon>
        <taxon>Propionibacteriales</taxon>
        <taxon>Kribbellaceae</taxon>
        <taxon>Kribbella</taxon>
    </lineage>
</organism>
<keyword evidence="6 7" id="KW-0472">Membrane</keyword>
<evidence type="ECO:0000256" key="4">
    <source>
        <dbReference type="ARBA" id="ARBA00022692"/>
    </source>
</evidence>
<feature type="transmembrane region" description="Helical" evidence="7">
    <location>
        <begin position="275"/>
        <end position="293"/>
    </location>
</feature>
<keyword evidence="9" id="KW-1185">Reference proteome</keyword>
<dbReference type="InterPro" id="IPR011701">
    <property type="entry name" value="MFS"/>
</dbReference>
<dbReference type="OrthoDB" id="1274407at2"/>
<evidence type="ECO:0000256" key="7">
    <source>
        <dbReference type="SAM" id="Phobius"/>
    </source>
</evidence>
<keyword evidence="5 7" id="KW-1133">Transmembrane helix</keyword>
<protein>
    <submittedName>
        <fullName evidence="8">Fucose permease</fullName>
    </submittedName>
</protein>
<dbReference type="Proteomes" id="UP000294508">
    <property type="component" value="Unassembled WGS sequence"/>
</dbReference>